<dbReference type="Pfam" id="PF13242">
    <property type="entry name" value="Hydrolase_like"/>
    <property type="match status" value="1"/>
</dbReference>
<accession>A0A2P6MQM7</accession>
<dbReference type="GO" id="GO:0005737">
    <property type="term" value="C:cytoplasm"/>
    <property type="evidence" value="ECO:0007669"/>
    <property type="project" value="TreeGrafter"/>
</dbReference>
<dbReference type="PANTHER" id="PTHR19288">
    <property type="entry name" value="4-NITROPHENYLPHOSPHATASE-RELATED"/>
    <property type="match status" value="1"/>
</dbReference>
<reference evidence="1 2" key="1">
    <citation type="journal article" date="2018" name="Genome Biol. Evol.">
        <title>Multiple Roots of Fruiting Body Formation in Amoebozoa.</title>
        <authorList>
            <person name="Hillmann F."/>
            <person name="Forbes G."/>
            <person name="Novohradska S."/>
            <person name="Ferling I."/>
            <person name="Riege K."/>
            <person name="Groth M."/>
            <person name="Westermann M."/>
            <person name="Marz M."/>
            <person name="Spaller T."/>
            <person name="Winckler T."/>
            <person name="Schaap P."/>
            <person name="Glockner G."/>
        </authorList>
    </citation>
    <scope>NUCLEOTIDE SEQUENCE [LARGE SCALE GENOMIC DNA]</scope>
    <source>
        <strain evidence="1 2">Jena</strain>
    </source>
</reference>
<evidence type="ECO:0000313" key="1">
    <source>
        <dbReference type="EMBL" id="PRP74005.1"/>
    </source>
</evidence>
<dbReference type="STRING" id="1890364.A0A2P6MQM7"/>
<protein>
    <submittedName>
        <fullName evidence="1">Putative haloacid dehalogenase-like hydrolase</fullName>
    </submittedName>
</protein>
<keyword evidence="2" id="KW-1185">Reference proteome</keyword>
<keyword evidence="1" id="KW-0378">Hydrolase</keyword>
<evidence type="ECO:0000313" key="2">
    <source>
        <dbReference type="Proteomes" id="UP000241769"/>
    </source>
</evidence>
<feature type="non-terminal residue" evidence="1">
    <location>
        <position position="1"/>
    </location>
</feature>
<dbReference type="GO" id="GO:0016791">
    <property type="term" value="F:phosphatase activity"/>
    <property type="evidence" value="ECO:0007669"/>
    <property type="project" value="TreeGrafter"/>
</dbReference>
<dbReference type="InterPro" id="IPR036412">
    <property type="entry name" value="HAD-like_sf"/>
</dbReference>
<dbReference type="PANTHER" id="PTHR19288:SF46">
    <property type="entry name" value="HALOACID DEHALOGENASE-LIKE HYDROLASE DOMAIN-CONTAINING PROTEIN 2"/>
    <property type="match status" value="1"/>
</dbReference>
<proteinExistence type="predicted"/>
<dbReference type="SUPFAM" id="SSF56784">
    <property type="entry name" value="HAD-like"/>
    <property type="match status" value="1"/>
</dbReference>
<dbReference type="OrthoDB" id="413953at2759"/>
<dbReference type="Gene3D" id="3.40.50.1000">
    <property type="entry name" value="HAD superfamily/HAD-like"/>
    <property type="match status" value="2"/>
</dbReference>
<comment type="caution">
    <text evidence="1">The sequence shown here is derived from an EMBL/GenBank/DDBJ whole genome shotgun (WGS) entry which is preliminary data.</text>
</comment>
<dbReference type="EMBL" id="MDYQ01000511">
    <property type="protein sequence ID" value="PRP74005.1"/>
    <property type="molecule type" value="Genomic_DNA"/>
</dbReference>
<dbReference type="InterPro" id="IPR023214">
    <property type="entry name" value="HAD_sf"/>
</dbReference>
<dbReference type="Proteomes" id="UP000241769">
    <property type="component" value="Unassembled WGS sequence"/>
</dbReference>
<gene>
    <name evidence="1" type="ORF">PROFUN_16443</name>
</gene>
<organism evidence="1 2">
    <name type="scientific">Planoprotostelium fungivorum</name>
    <dbReference type="NCBI Taxonomy" id="1890364"/>
    <lineage>
        <taxon>Eukaryota</taxon>
        <taxon>Amoebozoa</taxon>
        <taxon>Evosea</taxon>
        <taxon>Variosea</taxon>
        <taxon>Cavosteliida</taxon>
        <taxon>Cavosteliaceae</taxon>
        <taxon>Planoprotostelium</taxon>
    </lineage>
</organism>
<dbReference type="InParanoid" id="A0A2P6MQM7"/>
<name>A0A2P6MQM7_9EUKA</name>
<dbReference type="AlphaFoldDB" id="A0A2P6MQM7"/>
<sequence>GPNLIPSTGTLVAPIEIVTGRKAYFIGKPNPLIMSYAMNSIGTGRSETVIIGDRMDTDIIAGLELGIDSVLVLSGVTTKEDLITFGYKPTVVLGGVKDLLEK</sequence>